<keyword evidence="5 7" id="KW-0663">Pyridoxal phosphate</keyword>
<dbReference type="AlphaFoldDB" id="A0AAJ3DBN1"/>
<comment type="cofactor">
    <cofactor evidence="1 7">
        <name>pyridoxal 5'-phosphate</name>
        <dbReference type="ChEBI" id="CHEBI:597326"/>
    </cofactor>
</comment>
<dbReference type="Gene3D" id="3.40.640.10">
    <property type="entry name" value="Type I PLP-dependent aspartate aminotransferase-like (Major domain)"/>
    <property type="match status" value="1"/>
</dbReference>
<comment type="caution">
    <text evidence="9">The sequence shown here is derived from an EMBL/GenBank/DDBJ whole genome shotgun (WGS) entry which is preliminary data.</text>
</comment>
<dbReference type="Pfam" id="PF00155">
    <property type="entry name" value="Aminotran_1_2"/>
    <property type="match status" value="1"/>
</dbReference>
<evidence type="ECO:0000256" key="6">
    <source>
        <dbReference type="ARBA" id="ARBA00023102"/>
    </source>
</evidence>
<organism evidence="9 10">
    <name type="scientific">Weissella confusa</name>
    <name type="common">Lactobacillus confusus</name>
    <dbReference type="NCBI Taxonomy" id="1583"/>
    <lineage>
        <taxon>Bacteria</taxon>
        <taxon>Bacillati</taxon>
        <taxon>Bacillota</taxon>
        <taxon>Bacilli</taxon>
        <taxon>Lactobacillales</taxon>
        <taxon>Lactobacillaceae</taxon>
        <taxon>Weissella</taxon>
    </lineage>
</organism>
<evidence type="ECO:0000256" key="2">
    <source>
        <dbReference type="ARBA" id="ARBA00011738"/>
    </source>
</evidence>
<dbReference type="GO" id="GO:0000105">
    <property type="term" value="P:L-histidine biosynthetic process"/>
    <property type="evidence" value="ECO:0007669"/>
    <property type="project" value="UniProtKB-UniRule"/>
</dbReference>
<dbReference type="Gene3D" id="3.90.1150.10">
    <property type="entry name" value="Aspartate Aminotransferase, domain 1"/>
    <property type="match status" value="1"/>
</dbReference>
<keyword evidence="6 7" id="KW-0368">Histidine biosynthesis</keyword>
<proteinExistence type="inferred from homology"/>
<reference evidence="9" key="1">
    <citation type="submission" date="2020-01" db="EMBL/GenBank/DDBJ databases">
        <title>First Reported Case and Whole Genome of Weissella confusa in an Equid.</title>
        <authorList>
            <person name="Little S.V."/>
            <person name="Lawhon S.D."/>
        </authorList>
    </citation>
    <scope>NUCLEOTIDE SEQUENCE</scope>
    <source>
        <strain evidence="9">718955</strain>
    </source>
</reference>
<comment type="similarity">
    <text evidence="7">Belongs to the class-II pyridoxal-phosphate-dependent aminotransferase family. Histidinol-phosphate aminotransferase subfamily.</text>
</comment>
<protein>
    <recommendedName>
        <fullName evidence="7">Histidinol-phosphate aminotransferase</fullName>
        <ecNumber evidence="7">2.6.1.9</ecNumber>
    </recommendedName>
    <alternativeName>
        <fullName evidence="7">Imidazole acetol-phosphate transaminase</fullName>
    </alternativeName>
</protein>
<dbReference type="InterPro" id="IPR004839">
    <property type="entry name" value="Aminotransferase_I/II_large"/>
</dbReference>
<dbReference type="InterPro" id="IPR015424">
    <property type="entry name" value="PyrdxlP-dep_Trfase"/>
</dbReference>
<evidence type="ECO:0000256" key="7">
    <source>
        <dbReference type="HAMAP-Rule" id="MF_01023"/>
    </source>
</evidence>
<evidence type="ECO:0000313" key="9">
    <source>
        <dbReference type="EMBL" id="NBA11147.1"/>
    </source>
</evidence>
<keyword evidence="7" id="KW-0028">Amino-acid biosynthesis</keyword>
<comment type="catalytic activity">
    <reaction evidence="7">
        <text>L-histidinol phosphate + 2-oxoglutarate = 3-(imidazol-4-yl)-2-oxopropyl phosphate + L-glutamate</text>
        <dbReference type="Rhea" id="RHEA:23744"/>
        <dbReference type="ChEBI" id="CHEBI:16810"/>
        <dbReference type="ChEBI" id="CHEBI:29985"/>
        <dbReference type="ChEBI" id="CHEBI:57766"/>
        <dbReference type="ChEBI" id="CHEBI:57980"/>
        <dbReference type="EC" id="2.6.1.9"/>
    </reaction>
</comment>
<dbReference type="GO" id="GO:0004400">
    <property type="term" value="F:histidinol-phosphate transaminase activity"/>
    <property type="evidence" value="ECO:0007669"/>
    <property type="project" value="UniProtKB-UniRule"/>
</dbReference>
<dbReference type="PANTHER" id="PTHR43643:SF3">
    <property type="entry name" value="HISTIDINOL-PHOSPHATE AMINOTRANSFERASE"/>
    <property type="match status" value="1"/>
</dbReference>
<dbReference type="InterPro" id="IPR050106">
    <property type="entry name" value="HistidinolP_aminotransfase"/>
</dbReference>
<dbReference type="EMBL" id="JAAAMQ010000003">
    <property type="protein sequence ID" value="NBA11147.1"/>
    <property type="molecule type" value="Genomic_DNA"/>
</dbReference>
<feature type="modified residue" description="N6-(pyridoxal phosphate)lysine" evidence="7">
    <location>
        <position position="221"/>
    </location>
</feature>
<dbReference type="CDD" id="cd00609">
    <property type="entry name" value="AAT_like"/>
    <property type="match status" value="1"/>
</dbReference>
<gene>
    <name evidence="7" type="primary">hisC</name>
    <name evidence="9" type="ORF">GTU77_02800</name>
</gene>
<dbReference type="EC" id="2.6.1.9" evidence="7"/>
<evidence type="ECO:0000256" key="3">
    <source>
        <dbReference type="ARBA" id="ARBA00022576"/>
    </source>
</evidence>
<evidence type="ECO:0000256" key="4">
    <source>
        <dbReference type="ARBA" id="ARBA00022679"/>
    </source>
</evidence>
<dbReference type="RefSeq" id="WP_161690449.1">
    <property type="nucleotide sequence ID" value="NZ_JAAAMQ010000003.1"/>
</dbReference>
<dbReference type="InterPro" id="IPR015421">
    <property type="entry name" value="PyrdxlP-dep_Trfase_major"/>
</dbReference>
<comment type="subunit">
    <text evidence="2 7">Homodimer.</text>
</comment>
<dbReference type="SUPFAM" id="SSF53383">
    <property type="entry name" value="PLP-dependent transferases"/>
    <property type="match status" value="1"/>
</dbReference>
<evidence type="ECO:0000256" key="5">
    <source>
        <dbReference type="ARBA" id="ARBA00022898"/>
    </source>
</evidence>
<dbReference type="HAMAP" id="MF_01023">
    <property type="entry name" value="HisC_aminotrans_2"/>
    <property type="match status" value="1"/>
</dbReference>
<comment type="pathway">
    <text evidence="7">Amino-acid biosynthesis; L-histidine biosynthesis; L-histidine from 5-phospho-alpha-D-ribose 1-diphosphate: step 7/9.</text>
</comment>
<dbReference type="InterPro" id="IPR005861">
    <property type="entry name" value="HisP_aminotrans"/>
</dbReference>
<dbReference type="PANTHER" id="PTHR43643">
    <property type="entry name" value="HISTIDINOL-PHOSPHATE AMINOTRANSFERASE 2"/>
    <property type="match status" value="1"/>
</dbReference>
<accession>A0AAJ3DBN1</accession>
<evidence type="ECO:0000259" key="8">
    <source>
        <dbReference type="Pfam" id="PF00155"/>
    </source>
</evidence>
<name>A0AAJ3DBN1_WEICO</name>
<keyword evidence="4 7" id="KW-0808">Transferase</keyword>
<sequence>MKPQMQSLQAYVPELPQEMVMAKYGLTNLRRFSANENVFGPSPKVAEAMKQVESSDLNYYPDGNATALRTAVAELHQIDPAKLVFGAGLDEIIQLLTRVLLGDGKNLVTIAPTFSEYELHATIEGATTKKIAVLPDGHINFTGVLDAIDADTNLIVITNPNNPTGVFEELETMTRFIEKVPVDVPVFVDEAYIEFVVSESASVMSLSKTFPNLIVGRTLSKAYGLANIRIGYAVMSDPILTAMQAVRLPYNLSTQQLAGATAAIADQAYLENYVTSIQIERQRWLDWLVDNDFEFYQSSTNFIFVKVGQAKRVGEYLLSQGFQVNDRLNDEWIRFSIGLPADNEMLREQLSRSLLV</sequence>
<evidence type="ECO:0000313" key="10">
    <source>
        <dbReference type="Proteomes" id="UP000719917"/>
    </source>
</evidence>
<feature type="domain" description="Aminotransferase class I/classII large" evidence="8">
    <location>
        <begin position="31"/>
        <end position="345"/>
    </location>
</feature>
<keyword evidence="3 7" id="KW-0032">Aminotransferase</keyword>
<dbReference type="Proteomes" id="UP000719917">
    <property type="component" value="Unassembled WGS sequence"/>
</dbReference>
<evidence type="ECO:0000256" key="1">
    <source>
        <dbReference type="ARBA" id="ARBA00001933"/>
    </source>
</evidence>
<dbReference type="GO" id="GO:0030170">
    <property type="term" value="F:pyridoxal phosphate binding"/>
    <property type="evidence" value="ECO:0007669"/>
    <property type="project" value="InterPro"/>
</dbReference>
<dbReference type="InterPro" id="IPR015422">
    <property type="entry name" value="PyrdxlP-dep_Trfase_small"/>
</dbReference>